<protein>
    <submittedName>
        <fullName evidence="1">Uncharacterized protein</fullName>
    </submittedName>
</protein>
<dbReference type="EMBL" id="BSEC01000001">
    <property type="protein sequence ID" value="GLI93075.1"/>
    <property type="molecule type" value="Genomic_DNA"/>
</dbReference>
<name>A0A9W6GUG5_9HYPH</name>
<dbReference type="AlphaFoldDB" id="A0A9W6GUG5"/>
<accession>A0A9W6GUG5</accession>
<dbReference type="RefSeq" id="WP_281802676.1">
    <property type="nucleotide sequence ID" value="NZ_BSEC01000001.1"/>
</dbReference>
<reference evidence="1" key="1">
    <citation type="journal article" date="2023" name="Int. J. Syst. Evol. Microbiol.">
        <title>Methylocystis iwaonis sp. nov., a type II methane-oxidizing bacterium from surface soil of a rice paddy field in Japan, and emended description of the genus Methylocystis (ex Whittenbury et al. 1970) Bowman et al. 1993.</title>
        <authorList>
            <person name="Kaise H."/>
            <person name="Sawadogo J.B."/>
            <person name="Alam M.S."/>
            <person name="Ueno C."/>
            <person name="Dianou D."/>
            <person name="Shinjo R."/>
            <person name="Asakawa S."/>
        </authorList>
    </citation>
    <scope>NUCLEOTIDE SEQUENCE</scope>
    <source>
        <strain evidence="1">LMG27198</strain>
    </source>
</reference>
<sequence>MGLMQTQALLARLFTDARLRRAFFESPVATAMDFGLGADEAQTLAGLDRREVSDFARSLLGKRALDARKALPATARALGKDFDALLFDAIDGPPGPQRHRGDAASLTALLAARAGEPPWVGDLARYEMVFVDAARPGAYFRMCRFDWPVEEIARRLMGGGRVDAVPRRCVGLWARVPGGRLWWRVFVAPQRA</sequence>
<keyword evidence="2" id="KW-1185">Reference proteome</keyword>
<gene>
    <name evidence="1" type="ORF">LMG27198_20670</name>
</gene>
<organism evidence="1 2">
    <name type="scientific">Methylocystis echinoides</name>
    <dbReference type="NCBI Taxonomy" id="29468"/>
    <lineage>
        <taxon>Bacteria</taxon>
        <taxon>Pseudomonadati</taxon>
        <taxon>Pseudomonadota</taxon>
        <taxon>Alphaproteobacteria</taxon>
        <taxon>Hyphomicrobiales</taxon>
        <taxon>Methylocystaceae</taxon>
        <taxon>Methylocystis</taxon>
    </lineage>
</organism>
<proteinExistence type="predicted"/>
<evidence type="ECO:0000313" key="1">
    <source>
        <dbReference type="EMBL" id="GLI93075.1"/>
    </source>
</evidence>
<comment type="caution">
    <text evidence="1">The sequence shown here is derived from an EMBL/GenBank/DDBJ whole genome shotgun (WGS) entry which is preliminary data.</text>
</comment>
<dbReference type="Proteomes" id="UP001144323">
    <property type="component" value="Unassembled WGS sequence"/>
</dbReference>
<evidence type="ECO:0000313" key="2">
    <source>
        <dbReference type="Proteomes" id="UP001144323"/>
    </source>
</evidence>